<feature type="compositionally biased region" description="Basic and acidic residues" evidence="3">
    <location>
        <begin position="257"/>
        <end position="266"/>
    </location>
</feature>
<evidence type="ECO:0000256" key="1">
    <source>
        <dbReference type="ARBA" id="ARBA00006395"/>
    </source>
</evidence>
<dbReference type="InterPro" id="IPR042470">
    <property type="entry name" value="RMI1_N_C_sf"/>
</dbReference>
<accession>A0A261Y3J1</accession>
<comment type="similarity">
    <text evidence="1">Belongs to the RMI1 family.</text>
</comment>
<sequence>MAVSVGSLQEQGWNVSEESLQRILEEEFDEDQQVTIQDIVQVLLNLDLRKYTTPTLPRDLMTVSSIPGHMILQLLSTINLATPEQNQHEKPRLLQATFAAGGSRKIRSVEMVGEIDGLSLNTPPGTKYITLKPIEMREGVLFLGPSMLKELGGQVDDMIQEWKAGKQFISRSRGTKKAADGATNGTDDDGPPPFVPFPIQSVKKLAKQPKDTNKENIAPQKSGKSSSKQADKAQTSTKSNKKPKDASNAPPSSRPAEPSKPKKPDTPKGPVNNSTPKREDASKPASSKRSKPTQKPKDARPPPRDSSPKIEASQKPRDTEERTNTKPGSDKQRAPSEKNKAPPRHSKGGGPPSENSKKELAKGRSDPKKQPNDSSMEGKATPASAPTSSPSKPTLLNPSAQPFTLPESSARQTPKRPDRTLYQPGIGRSRLDPPQ</sequence>
<proteinExistence type="inferred from homology"/>
<dbReference type="GO" id="GO:0031422">
    <property type="term" value="C:RecQ family helicase-topoisomerase III complex"/>
    <property type="evidence" value="ECO:0007669"/>
    <property type="project" value="TreeGrafter"/>
</dbReference>
<dbReference type="SMART" id="SM01161">
    <property type="entry name" value="DUF1767"/>
    <property type="match status" value="1"/>
</dbReference>
<feature type="domain" description="RecQ mediated genome instability protein 1 OB-fold" evidence="4">
    <location>
        <begin position="101"/>
        <end position="165"/>
    </location>
</feature>
<dbReference type="PANTHER" id="PTHR14790">
    <property type="entry name" value="RECQ-MEDIATED GENOME INSTABILITY PROTEIN 1 RMI1"/>
    <property type="match status" value="1"/>
</dbReference>
<dbReference type="GO" id="GO:0016604">
    <property type="term" value="C:nuclear body"/>
    <property type="evidence" value="ECO:0007669"/>
    <property type="project" value="TreeGrafter"/>
</dbReference>
<name>A0A261Y3J1_9FUNG</name>
<feature type="region of interest" description="Disordered" evidence="3">
    <location>
        <begin position="170"/>
        <end position="435"/>
    </location>
</feature>
<feature type="compositionally biased region" description="Polar residues" evidence="3">
    <location>
        <begin position="222"/>
        <end position="238"/>
    </location>
</feature>
<dbReference type="OrthoDB" id="434939at2759"/>
<reference evidence="5 6" key="1">
    <citation type="journal article" date="2017" name="Mycologia">
        <title>Bifiguratus adelaidae, gen. et sp. nov., a new member of Mucoromycotina in endophytic and soil-dwelling habitats.</title>
        <authorList>
            <person name="Torres-Cruz T.J."/>
            <person name="Billingsley Tobias T.L."/>
            <person name="Almatruk M."/>
            <person name="Hesse C."/>
            <person name="Kuske C.R."/>
            <person name="Desiro A."/>
            <person name="Benucci G.M."/>
            <person name="Bonito G."/>
            <person name="Stajich J.E."/>
            <person name="Dunlap C."/>
            <person name="Arnold A.E."/>
            <person name="Porras-Alfaro A."/>
        </authorList>
    </citation>
    <scope>NUCLEOTIDE SEQUENCE [LARGE SCALE GENOMIC DNA]</scope>
    <source>
        <strain evidence="5 6">AZ0501</strain>
    </source>
</reference>
<dbReference type="AlphaFoldDB" id="A0A261Y3J1"/>
<dbReference type="InterPro" id="IPR013894">
    <property type="entry name" value="RMI1_OB"/>
</dbReference>
<dbReference type="PANTHER" id="PTHR14790:SF15">
    <property type="entry name" value="RECQ-MEDIATED GENOME INSTABILITY PROTEIN 1"/>
    <property type="match status" value="1"/>
</dbReference>
<keyword evidence="6" id="KW-1185">Reference proteome</keyword>
<dbReference type="Gene3D" id="2.40.50.770">
    <property type="entry name" value="RecQ-mediated genome instability protein Rmi1, C-terminal domain"/>
    <property type="match status" value="1"/>
</dbReference>
<dbReference type="Proteomes" id="UP000242875">
    <property type="component" value="Unassembled WGS sequence"/>
</dbReference>
<dbReference type="Pfam" id="PF08585">
    <property type="entry name" value="RMI1_N_C"/>
    <property type="match status" value="1"/>
</dbReference>
<feature type="compositionally biased region" description="Low complexity" evidence="3">
    <location>
        <begin position="379"/>
        <end position="394"/>
    </location>
</feature>
<comment type="caution">
    <text evidence="5">The sequence shown here is derived from an EMBL/GenBank/DDBJ whole genome shotgun (WGS) entry which is preliminary data.</text>
</comment>
<evidence type="ECO:0000313" key="5">
    <source>
        <dbReference type="EMBL" id="OZJ05173.1"/>
    </source>
</evidence>
<dbReference type="EMBL" id="MVBO01000021">
    <property type="protein sequence ID" value="OZJ05173.1"/>
    <property type="molecule type" value="Genomic_DNA"/>
</dbReference>
<gene>
    <name evidence="5" type="ORF">BZG36_02226</name>
</gene>
<protein>
    <recommendedName>
        <fullName evidence="2">RecQ-mediated genome instability protein 1</fullName>
    </recommendedName>
</protein>
<organism evidence="5 6">
    <name type="scientific">Bifiguratus adelaidae</name>
    <dbReference type="NCBI Taxonomy" id="1938954"/>
    <lineage>
        <taxon>Eukaryota</taxon>
        <taxon>Fungi</taxon>
        <taxon>Fungi incertae sedis</taxon>
        <taxon>Mucoromycota</taxon>
        <taxon>Mucoromycotina</taxon>
        <taxon>Endogonomycetes</taxon>
        <taxon>Endogonales</taxon>
        <taxon>Endogonales incertae sedis</taxon>
        <taxon>Bifiguratus</taxon>
    </lineage>
</organism>
<evidence type="ECO:0000259" key="4">
    <source>
        <dbReference type="Pfam" id="PF08585"/>
    </source>
</evidence>
<feature type="compositionally biased region" description="Basic and acidic residues" evidence="3">
    <location>
        <begin position="355"/>
        <end position="371"/>
    </location>
</feature>
<dbReference type="GO" id="GO:0000712">
    <property type="term" value="P:resolution of meiotic recombination intermediates"/>
    <property type="evidence" value="ECO:0007669"/>
    <property type="project" value="TreeGrafter"/>
</dbReference>
<feature type="compositionally biased region" description="Polar residues" evidence="3">
    <location>
        <begin position="396"/>
        <end position="412"/>
    </location>
</feature>
<evidence type="ECO:0000256" key="3">
    <source>
        <dbReference type="SAM" id="MobiDB-lite"/>
    </source>
</evidence>
<evidence type="ECO:0000313" key="6">
    <source>
        <dbReference type="Proteomes" id="UP000242875"/>
    </source>
</evidence>
<feature type="compositionally biased region" description="Basic and acidic residues" evidence="3">
    <location>
        <begin position="295"/>
        <end position="340"/>
    </location>
</feature>
<evidence type="ECO:0000256" key="2">
    <source>
        <dbReference type="ARBA" id="ARBA00018987"/>
    </source>
</evidence>
<dbReference type="GO" id="GO:0000724">
    <property type="term" value="P:double-strand break repair via homologous recombination"/>
    <property type="evidence" value="ECO:0007669"/>
    <property type="project" value="TreeGrafter"/>
</dbReference>